<name>A0A4S4NQQ8_9BACT</name>
<dbReference type="OrthoDB" id="9802121at2"/>
<comment type="subcellular location">
    <subcellularLocation>
        <location evidence="1">Membrane</location>
        <topology evidence="1">Multi-pass membrane protein</topology>
    </subcellularLocation>
</comment>
<dbReference type="RefSeq" id="WP_136456350.1">
    <property type="nucleotide sequence ID" value="NZ_SRSF01000001.1"/>
</dbReference>
<evidence type="ECO:0000256" key="1">
    <source>
        <dbReference type="ARBA" id="ARBA00004141"/>
    </source>
</evidence>
<comment type="caution">
    <text evidence="7">The sequence shown here is derived from an EMBL/GenBank/DDBJ whole genome shotgun (WGS) entry which is preliminary data.</text>
</comment>
<reference evidence="7 8" key="1">
    <citation type="submission" date="2019-04" db="EMBL/GenBank/DDBJ databases">
        <title>Lewinella litorea sp. nov., isolated from a marine sand.</title>
        <authorList>
            <person name="Yoon J.-H."/>
        </authorList>
    </citation>
    <scope>NUCLEOTIDE SEQUENCE [LARGE SCALE GENOMIC DNA]</scope>
    <source>
        <strain evidence="7 8">HSMS-39</strain>
    </source>
</reference>
<evidence type="ECO:0000256" key="5">
    <source>
        <dbReference type="ARBA" id="ARBA00023136"/>
    </source>
</evidence>
<dbReference type="InterPro" id="IPR006696">
    <property type="entry name" value="DUF423"/>
</dbReference>
<keyword evidence="5 6" id="KW-0472">Membrane</keyword>
<comment type="similarity">
    <text evidence="2">Belongs to the UPF0382 family.</text>
</comment>
<organism evidence="7 8">
    <name type="scientific">Neolewinella litorea</name>
    <dbReference type="NCBI Taxonomy" id="2562452"/>
    <lineage>
        <taxon>Bacteria</taxon>
        <taxon>Pseudomonadati</taxon>
        <taxon>Bacteroidota</taxon>
        <taxon>Saprospiria</taxon>
        <taxon>Saprospirales</taxon>
        <taxon>Lewinellaceae</taxon>
        <taxon>Neolewinella</taxon>
    </lineage>
</organism>
<sequence length="134" mass="14518">MNQSLLIRLTAILGLLSVALGAFGAHGLRQLVAVDQLAVFETGVRYQFYHTFALALAAVLLDRSGVRPERIRLAVWLWLAGLVLFSGSLYLLSLREVHGWPVAFLGPITPVGGLLLMGGWLALLLSPQNSHPHA</sequence>
<dbReference type="Proteomes" id="UP000308528">
    <property type="component" value="Unassembled WGS sequence"/>
</dbReference>
<dbReference type="GO" id="GO:0005886">
    <property type="term" value="C:plasma membrane"/>
    <property type="evidence" value="ECO:0007669"/>
    <property type="project" value="TreeGrafter"/>
</dbReference>
<proteinExistence type="inferred from homology"/>
<keyword evidence="4 6" id="KW-1133">Transmembrane helix</keyword>
<evidence type="ECO:0000256" key="4">
    <source>
        <dbReference type="ARBA" id="ARBA00022989"/>
    </source>
</evidence>
<keyword evidence="3 6" id="KW-0812">Transmembrane</keyword>
<dbReference type="EMBL" id="SRSF01000001">
    <property type="protein sequence ID" value="THH41507.1"/>
    <property type="molecule type" value="Genomic_DNA"/>
</dbReference>
<dbReference type="AlphaFoldDB" id="A0A4S4NQQ8"/>
<evidence type="ECO:0000313" key="7">
    <source>
        <dbReference type="EMBL" id="THH41507.1"/>
    </source>
</evidence>
<evidence type="ECO:0000256" key="6">
    <source>
        <dbReference type="SAM" id="Phobius"/>
    </source>
</evidence>
<dbReference type="Pfam" id="PF04241">
    <property type="entry name" value="DUF423"/>
    <property type="match status" value="1"/>
</dbReference>
<evidence type="ECO:0000313" key="8">
    <source>
        <dbReference type="Proteomes" id="UP000308528"/>
    </source>
</evidence>
<keyword evidence="8" id="KW-1185">Reference proteome</keyword>
<feature type="transmembrane region" description="Helical" evidence="6">
    <location>
        <begin position="104"/>
        <end position="125"/>
    </location>
</feature>
<feature type="transmembrane region" description="Helical" evidence="6">
    <location>
        <begin position="45"/>
        <end position="61"/>
    </location>
</feature>
<protein>
    <submittedName>
        <fullName evidence="7">DUF423 domain-containing protein</fullName>
    </submittedName>
</protein>
<evidence type="ECO:0000256" key="2">
    <source>
        <dbReference type="ARBA" id="ARBA00009694"/>
    </source>
</evidence>
<dbReference type="PANTHER" id="PTHR43461:SF1">
    <property type="entry name" value="TRANSMEMBRANE PROTEIN 256"/>
    <property type="match status" value="1"/>
</dbReference>
<dbReference type="PANTHER" id="PTHR43461">
    <property type="entry name" value="TRANSMEMBRANE PROTEIN 256"/>
    <property type="match status" value="1"/>
</dbReference>
<evidence type="ECO:0000256" key="3">
    <source>
        <dbReference type="ARBA" id="ARBA00022692"/>
    </source>
</evidence>
<accession>A0A4S4NQQ8</accession>
<gene>
    <name evidence="7" type="ORF">E4021_02620</name>
</gene>
<feature type="transmembrane region" description="Helical" evidence="6">
    <location>
        <begin position="73"/>
        <end position="92"/>
    </location>
</feature>